<evidence type="ECO:0000256" key="2">
    <source>
        <dbReference type="ARBA" id="ARBA00022448"/>
    </source>
</evidence>
<dbReference type="PANTHER" id="PTHR42794:SF2">
    <property type="entry name" value="ABC TRANSPORTER ATP-BINDING PROTEIN"/>
    <property type="match status" value="1"/>
</dbReference>
<dbReference type="GO" id="GO:0005524">
    <property type="term" value="F:ATP binding"/>
    <property type="evidence" value="ECO:0007669"/>
    <property type="project" value="UniProtKB-KW"/>
</dbReference>
<dbReference type="InterPro" id="IPR003593">
    <property type="entry name" value="AAA+_ATPase"/>
</dbReference>
<dbReference type="EMBL" id="CP000634">
    <property type="protein sequence ID" value="ACM38220.1"/>
    <property type="molecule type" value="Genomic_DNA"/>
</dbReference>
<dbReference type="CDD" id="cd03214">
    <property type="entry name" value="ABC_Iron-Siderophores_B12_Hemin"/>
    <property type="match status" value="1"/>
</dbReference>
<dbReference type="PROSITE" id="PS00211">
    <property type="entry name" value="ABC_TRANSPORTER_1"/>
    <property type="match status" value="1"/>
</dbReference>
<proteinExistence type="inferred from homology"/>
<dbReference type="SMART" id="SM00382">
    <property type="entry name" value="AAA"/>
    <property type="match status" value="1"/>
</dbReference>
<evidence type="ECO:0000313" key="7">
    <source>
        <dbReference type="Proteomes" id="UP000001596"/>
    </source>
</evidence>
<gene>
    <name evidence="6" type="ordered locus">Avi_5021</name>
</gene>
<evidence type="ECO:0000313" key="6">
    <source>
        <dbReference type="EMBL" id="ACM38220.1"/>
    </source>
</evidence>
<dbReference type="Gene3D" id="3.40.50.300">
    <property type="entry name" value="P-loop containing nucleotide triphosphate hydrolases"/>
    <property type="match status" value="1"/>
</dbReference>
<dbReference type="KEGG" id="avi:Avi_5021"/>
<sequence>MSVIDPNGAVALQRRLRLKREYGEAYPTGTETVAAPATVSGEWACTMPLAISREGAGQQRPASQETCHLDVQPQRTGCSDGSDKTSGPPRGVAIRSLFRRSGPRRGTPDVRSTDAGSCMSCDGHGASLEVRGLSYGPTGARSLIKNIDFTLTAGERLAILGPNGAGKTTLLRCLYRAVRPGEGRVLLDGQDVWTIDPRTVARRIAVVVQEMPADFPFTVEDIVMMGRIPWQKRAWKRSQSTGDDKARALHAMDHLHVTDLARRDFATLSGGEKQRVLVARALAQDPQLLILDEPSNHLDIRNQLEILDLLRGLGITIVTTLHDINLAAGFATRAIILKDGQMIAEGCPRDVLTADHLSAAFTVQTHVHSLDGGATRNFSFALSA</sequence>
<dbReference type="SUPFAM" id="SSF52540">
    <property type="entry name" value="P-loop containing nucleoside triphosphate hydrolases"/>
    <property type="match status" value="1"/>
</dbReference>
<dbReference type="HOGENOM" id="CLU_000604_1_11_5"/>
<reference evidence="6 7" key="1">
    <citation type="journal article" date="2009" name="J. Bacteriol.">
        <title>Genome sequences of three Agrobacterium biovars help elucidate the evolution of multichromosome genomes in bacteria.</title>
        <authorList>
            <person name="Slater S.C."/>
            <person name="Goldman B.S."/>
            <person name="Goodner B."/>
            <person name="Setubal J.C."/>
            <person name="Farrand S.K."/>
            <person name="Nester E.W."/>
            <person name="Burr T.J."/>
            <person name="Banta L."/>
            <person name="Dickerman A.W."/>
            <person name="Paulsen I."/>
            <person name="Otten L."/>
            <person name="Suen G."/>
            <person name="Welch R."/>
            <person name="Almeida N.F."/>
            <person name="Arnold F."/>
            <person name="Burton O.T."/>
            <person name="Du Z."/>
            <person name="Ewing A."/>
            <person name="Godsy E."/>
            <person name="Heisel S."/>
            <person name="Houmiel K.L."/>
            <person name="Jhaveri J."/>
            <person name="Lu J."/>
            <person name="Miller N.M."/>
            <person name="Norton S."/>
            <person name="Chen Q."/>
            <person name="Phoolcharoen W."/>
            <person name="Ohlin V."/>
            <person name="Ondrusek D."/>
            <person name="Pride N."/>
            <person name="Stricklin S.L."/>
            <person name="Sun J."/>
            <person name="Wheeler C."/>
            <person name="Wilson L."/>
            <person name="Zhu H."/>
            <person name="Wood D.W."/>
        </authorList>
    </citation>
    <scope>NUCLEOTIDE SEQUENCE [LARGE SCALE GENOMIC DNA]</scope>
    <source>
        <strain evidence="7">S4 / ATCC BAA-846</strain>
    </source>
</reference>
<dbReference type="Pfam" id="PF00005">
    <property type="entry name" value="ABC_tran"/>
    <property type="match status" value="1"/>
</dbReference>
<evidence type="ECO:0000256" key="1">
    <source>
        <dbReference type="ARBA" id="ARBA00005417"/>
    </source>
</evidence>
<name>B9K022_ALLAM</name>
<dbReference type="AlphaFoldDB" id="B9K022"/>
<dbReference type="Proteomes" id="UP000001596">
    <property type="component" value="Chromosome 2"/>
</dbReference>
<accession>B9K022</accession>
<feature type="domain" description="ABC transporter" evidence="5">
    <location>
        <begin position="128"/>
        <end position="364"/>
    </location>
</feature>
<keyword evidence="4" id="KW-0067">ATP-binding</keyword>
<keyword evidence="7" id="KW-1185">Reference proteome</keyword>
<protein>
    <submittedName>
        <fullName evidence="6">ABC transporter nucleotide binding/ATPase protein (Iron)</fullName>
    </submittedName>
</protein>
<dbReference type="InterPro" id="IPR017871">
    <property type="entry name" value="ABC_transporter-like_CS"/>
</dbReference>
<keyword evidence="3" id="KW-0547">Nucleotide-binding</keyword>
<dbReference type="InterPro" id="IPR027417">
    <property type="entry name" value="P-loop_NTPase"/>
</dbReference>
<dbReference type="PROSITE" id="PS50893">
    <property type="entry name" value="ABC_TRANSPORTER_2"/>
    <property type="match status" value="1"/>
</dbReference>
<dbReference type="FunFam" id="3.40.50.300:FF:000134">
    <property type="entry name" value="Iron-enterobactin ABC transporter ATP-binding protein"/>
    <property type="match status" value="1"/>
</dbReference>
<evidence type="ECO:0000259" key="5">
    <source>
        <dbReference type="PROSITE" id="PS50893"/>
    </source>
</evidence>
<dbReference type="GO" id="GO:0016887">
    <property type="term" value="F:ATP hydrolysis activity"/>
    <property type="evidence" value="ECO:0007669"/>
    <property type="project" value="InterPro"/>
</dbReference>
<dbReference type="InterPro" id="IPR003439">
    <property type="entry name" value="ABC_transporter-like_ATP-bd"/>
</dbReference>
<evidence type="ECO:0000256" key="4">
    <source>
        <dbReference type="ARBA" id="ARBA00022840"/>
    </source>
</evidence>
<evidence type="ECO:0000256" key="3">
    <source>
        <dbReference type="ARBA" id="ARBA00022741"/>
    </source>
</evidence>
<organism evidence="6 7">
    <name type="scientific">Allorhizobium ampelinum (strain ATCC BAA-846 / DSM 112012 / S4)</name>
    <name type="common">Agrobacterium vitis (strain S4)</name>
    <dbReference type="NCBI Taxonomy" id="311402"/>
    <lineage>
        <taxon>Bacteria</taxon>
        <taxon>Pseudomonadati</taxon>
        <taxon>Pseudomonadota</taxon>
        <taxon>Alphaproteobacteria</taxon>
        <taxon>Hyphomicrobiales</taxon>
        <taxon>Rhizobiaceae</taxon>
        <taxon>Rhizobium/Agrobacterium group</taxon>
        <taxon>Allorhizobium</taxon>
        <taxon>Allorhizobium ampelinum</taxon>
    </lineage>
</organism>
<comment type="similarity">
    <text evidence="1">Belongs to the ABC transporter superfamily.</text>
</comment>
<keyword evidence="2" id="KW-0813">Transport</keyword>
<dbReference type="PANTHER" id="PTHR42794">
    <property type="entry name" value="HEMIN IMPORT ATP-BINDING PROTEIN HMUV"/>
    <property type="match status" value="1"/>
</dbReference>
<dbReference type="eggNOG" id="COG1120">
    <property type="taxonomic scope" value="Bacteria"/>
</dbReference>
<dbReference type="STRING" id="311402.Avi_5021"/>